<name>A0A9N9EDR8_9GLOM</name>
<evidence type="ECO:0000313" key="1">
    <source>
        <dbReference type="EMBL" id="CAG8667884.1"/>
    </source>
</evidence>
<organism evidence="1 2">
    <name type="scientific">Ambispora gerdemannii</name>
    <dbReference type="NCBI Taxonomy" id="144530"/>
    <lineage>
        <taxon>Eukaryota</taxon>
        <taxon>Fungi</taxon>
        <taxon>Fungi incertae sedis</taxon>
        <taxon>Mucoromycota</taxon>
        <taxon>Glomeromycotina</taxon>
        <taxon>Glomeromycetes</taxon>
        <taxon>Archaeosporales</taxon>
        <taxon>Ambisporaceae</taxon>
        <taxon>Ambispora</taxon>
    </lineage>
</organism>
<proteinExistence type="predicted"/>
<protein>
    <submittedName>
        <fullName evidence="1">7040_t:CDS:1</fullName>
    </submittedName>
</protein>
<dbReference type="EMBL" id="CAJVPL010007126">
    <property type="protein sequence ID" value="CAG8667884.1"/>
    <property type="molecule type" value="Genomic_DNA"/>
</dbReference>
<dbReference type="AlphaFoldDB" id="A0A9N9EDR8"/>
<gene>
    <name evidence="1" type="ORF">AGERDE_LOCUS12120</name>
</gene>
<keyword evidence="2" id="KW-1185">Reference proteome</keyword>
<dbReference type="Proteomes" id="UP000789831">
    <property type="component" value="Unassembled WGS sequence"/>
</dbReference>
<sequence length="106" mass="12170">TEYILTHLHGLIFDSAQTSYSPKSLQFSEPTAIQKNFAHVLSGRANWGGGNWIGENTCIWTSYYTRYHILSIGKFDDVKCSKQRRLVDRYSNIIVATPGRLWAWSQ</sequence>
<comment type="caution">
    <text evidence="1">The sequence shown here is derived from an EMBL/GenBank/DDBJ whole genome shotgun (WGS) entry which is preliminary data.</text>
</comment>
<accession>A0A9N9EDR8</accession>
<evidence type="ECO:0000313" key="2">
    <source>
        <dbReference type="Proteomes" id="UP000789831"/>
    </source>
</evidence>
<feature type="non-terminal residue" evidence="1">
    <location>
        <position position="106"/>
    </location>
</feature>
<feature type="non-terminal residue" evidence="1">
    <location>
        <position position="1"/>
    </location>
</feature>
<reference evidence="1" key="1">
    <citation type="submission" date="2021-06" db="EMBL/GenBank/DDBJ databases">
        <authorList>
            <person name="Kallberg Y."/>
            <person name="Tangrot J."/>
            <person name="Rosling A."/>
        </authorList>
    </citation>
    <scope>NUCLEOTIDE SEQUENCE</scope>
    <source>
        <strain evidence="1">MT106</strain>
    </source>
</reference>